<gene>
    <name evidence="1" type="ORF">J2Z18_000322</name>
</gene>
<dbReference type="Proteomes" id="UP000706926">
    <property type="component" value="Unassembled WGS sequence"/>
</dbReference>
<proteinExistence type="predicted"/>
<comment type="caution">
    <text evidence="1">The sequence shown here is derived from an EMBL/GenBank/DDBJ whole genome shotgun (WGS) entry which is preliminary data.</text>
</comment>
<dbReference type="EMBL" id="JAGGKI010000001">
    <property type="protein sequence ID" value="MBP1891253.1"/>
    <property type="molecule type" value="Genomic_DNA"/>
</dbReference>
<organism evidence="1 2">
    <name type="scientific">Paenibacillus lactis</name>
    <dbReference type="NCBI Taxonomy" id="228574"/>
    <lineage>
        <taxon>Bacteria</taxon>
        <taxon>Bacillati</taxon>
        <taxon>Bacillota</taxon>
        <taxon>Bacilli</taxon>
        <taxon>Bacillales</taxon>
        <taxon>Paenibacillaceae</taxon>
        <taxon>Paenibacillus</taxon>
    </lineage>
</organism>
<sequence length="35" mass="3759">MLYADQANSDSNRVYRNIGFTSCGTIAEIAFSGGE</sequence>
<keyword evidence="2" id="KW-1185">Reference proteome</keyword>
<evidence type="ECO:0000313" key="2">
    <source>
        <dbReference type="Proteomes" id="UP000706926"/>
    </source>
</evidence>
<protein>
    <submittedName>
        <fullName evidence="1">GNAT family acetyltransferase</fullName>
    </submittedName>
</protein>
<name>A0ABS4F4S1_9BACL</name>
<evidence type="ECO:0000313" key="1">
    <source>
        <dbReference type="EMBL" id="MBP1891253.1"/>
    </source>
</evidence>
<accession>A0ABS4F4S1</accession>
<reference evidence="1 2" key="1">
    <citation type="submission" date="2021-03" db="EMBL/GenBank/DDBJ databases">
        <title>Genomic Encyclopedia of Type Strains, Phase IV (KMG-IV): sequencing the most valuable type-strain genomes for metagenomic binning, comparative biology and taxonomic classification.</title>
        <authorList>
            <person name="Goeker M."/>
        </authorList>
    </citation>
    <scope>NUCLEOTIDE SEQUENCE [LARGE SCALE GENOMIC DNA]</scope>
    <source>
        <strain evidence="1 2">DSM 15596</strain>
    </source>
</reference>